<evidence type="ECO:0000256" key="1">
    <source>
        <dbReference type="ARBA" id="ARBA00022741"/>
    </source>
</evidence>
<evidence type="ECO:0000256" key="2">
    <source>
        <dbReference type="ARBA" id="ARBA00022840"/>
    </source>
</evidence>
<dbReference type="InterPro" id="IPR050625">
    <property type="entry name" value="ParA/MinD_ATPase"/>
</dbReference>
<dbReference type="GO" id="GO:0009898">
    <property type="term" value="C:cytoplasmic side of plasma membrane"/>
    <property type="evidence" value="ECO:0007669"/>
    <property type="project" value="TreeGrafter"/>
</dbReference>
<dbReference type="Gene3D" id="3.40.50.300">
    <property type="entry name" value="P-loop containing nucleotide triphosphate hydrolases"/>
    <property type="match status" value="1"/>
</dbReference>
<dbReference type="PANTHER" id="PTHR43384">
    <property type="entry name" value="SEPTUM SITE-DETERMINING PROTEIN MIND HOMOLOG, CHLOROPLASTIC-RELATED"/>
    <property type="match status" value="1"/>
</dbReference>
<dbReference type="GO" id="GO:0051782">
    <property type="term" value="P:negative regulation of cell division"/>
    <property type="evidence" value="ECO:0007669"/>
    <property type="project" value="TreeGrafter"/>
</dbReference>
<dbReference type="PANTHER" id="PTHR43384:SF4">
    <property type="entry name" value="CELLULOSE BIOSYNTHESIS PROTEIN BCSQ-RELATED"/>
    <property type="match status" value="1"/>
</dbReference>
<dbReference type="OrthoDB" id="5289065at2"/>
<organism evidence="3 4">
    <name type="scientific">Bdellovibrio bacteriovorus</name>
    <dbReference type="NCBI Taxonomy" id="959"/>
    <lineage>
        <taxon>Bacteria</taxon>
        <taxon>Pseudomonadati</taxon>
        <taxon>Bdellovibrionota</taxon>
        <taxon>Bdellovibrionia</taxon>
        <taxon>Bdellovibrionales</taxon>
        <taxon>Pseudobdellovibrionaceae</taxon>
        <taxon>Bdellovibrio</taxon>
    </lineage>
</organism>
<sequence length="323" mass="36203">MERDLHKAYLESLEFQKTSSENTDTKLWVVASGKGGVGKTFVSSSLGITLSKLGHSVVIVDLDLSGANIHTSLGLPPSHMNVRHFFEGVKTLQELVIPTPFPHLSYVQGFWDSWTPTDFSYAQVQNLLPELKKLRADYVIVDMGAGALEAHLELFKAADEKFLITTPEPTSIEKTYRFIEAFVCHSLRQSSTPDAYGNMISTLRNHRQRTLEKPFSFRSYLKEQTGFQYDFFEALSSTPVRLIVNSARSQSNADLGHSIKSVCNKYYDLGIDFAGAIDFDNAVWQSIRSREHVLVAQPFTALAGQFLTTCKQLIDPEELRAVV</sequence>
<dbReference type="GO" id="GO:0016887">
    <property type="term" value="F:ATP hydrolysis activity"/>
    <property type="evidence" value="ECO:0007669"/>
    <property type="project" value="TreeGrafter"/>
</dbReference>
<dbReference type="InterPro" id="IPR027417">
    <property type="entry name" value="P-loop_NTPase"/>
</dbReference>
<keyword evidence="2 3" id="KW-0067">ATP-binding</keyword>
<dbReference type="Proteomes" id="UP000075391">
    <property type="component" value="Unassembled WGS sequence"/>
</dbReference>
<dbReference type="Pfam" id="PF10609">
    <property type="entry name" value="ParA"/>
    <property type="match status" value="1"/>
</dbReference>
<proteinExistence type="predicted"/>
<accession>A0A150WWD2</accession>
<dbReference type="EMBL" id="LUKF01000001">
    <property type="protein sequence ID" value="KYG70763.1"/>
    <property type="molecule type" value="Genomic_DNA"/>
</dbReference>
<protein>
    <submittedName>
        <fullName evidence="3">ATP-binding protein</fullName>
    </submittedName>
</protein>
<dbReference type="GO" id="GO:0005829">
    <property type="term" value="C:cytosol"/>
    <property type="evidence" value="ECO:0007669"/>
    <property type="project" value="TreeGrafter"/>
</dbReference>
<dbReference type="RefSeq" id="WP_063242528.1">
    <property type="nucleotide sequence ID" value="NZ_CP168967.1"/>
</dbReference>
<evidence type="ECO:0000313" key="4">
    <source>
        <dbReference type="Proteomes" id="UP000075391"/>
    </source>
</evidence>
<gene>
    <name evidence="3" type="ORF">AZI85_02185</name>
</gene>
<dbReference type="AlphaFoldDB" id="A0A150WWD2"/>
<comment type="caution">
    <text evidence="3">The sequence shown here is derived from an EMBL/GenBank/DDBJ whole genome shotgun (WGS) entry which is preliminary data.</text>
</comment>
<dbReference type="SUPFAM" id="SSF52540">
    <property type="entry name" value="P-loop containing nucleoside triphosphate hydrolases"/>
    <property type="match status" value="1"/>
</dbReference>
<name>A0A150WWD2_BDEBC</name>
<reference evidence="3 4" key="1">
    <citation type="submission" date="2016-03" db="EMBL/GenBank/DDBJ databases">
        <authorList>
            <person name="Ploux O."/>
        </authorList>
    </citation>
    <scope>NUCLEOTIDE SEQUENCE [LARGE SCALE GENOMIC DNA]</scope>
    <source>
        <strain evidence="3 4">BER2</strain>
    </source>
</reference>
<dbReference type="InterPro" id="IPR033756">
    <property type="entry name" value="YlxH/NBP35"/>
</dbReference>
<dbReference type="GO" id="GO:0005524">
    <property type="term" value="F:ATP binding"/>
    <property type="evidence" value="ECO:0007669"/>
    <property type="project" value="UniProtKB-KW"/>
</dbReference>
<keyword evidence="1" id="KW-0547">Nucleotide-binding</keyword>
<evidence type="ECO:0000313" key="3">
    <source>
        <dbReference type="EMBL" id="KYG70763.1"/>
    </source>
</evidence>